<evidence type="ECO:0000313" key="1">
    <source>
        <dbReference type="EMBL" id="ANJ72280.1"/>
    </source>
</evidence>
<sequence>MAETTATKTAAAPKKLSLDDFLKQQEALDAQKKALAEQFQATLAEERPAALEDLLKKIDLFKFTAAELGFHLAPATRKGKGEGEGEGTKRQVNYTIKSKTGEQSVWLAHPPKFLEAEGCFTTYESGKSVDGWLVHADNAGEKATFLAKLMKRTLKDGKEQEPTKEQLGTVTLEAVKEARAKMK</sequence>
<accession>A0A191ZVU8</accession>
<protein>
    <submittedName>
        <fullName evidence="1">Uncharacterized protein</fullName>
    </submittedName>
</protein>
<dbReference type="OrthoDB" id="9134324at2"/>
<dbReference type="GeneID" id="61525817"/>
<evidence type="ECO:0000313" key="2">
    <source>
        <dbReference type="Proteomes" id="UP000078572"/>
    </source>
</evidence>
<dbReference type="AlphaFoldDB" id="A0A191ZVU8"/>
<name>A0A191ZVU8_9RALS</name>
<organism evidence="1 2">
    <name type="scientific">Ralstonia insidiosa</name>
    <dbReference type="NCBI Taxonomy" id="190721"/>
    <lineage>
        <taxon>Bacteria</taxon>
        <taxon>Pseudomonadati</taxon>
        <taxon>Pseudomonadota</taxon>
        <taxon>Betaproteobacteria</taxon>
        <taxon>Burkholderiales</taxon>
        <taxon>Burkholderiaceae</taxon>
        <taxon>Ralstonia</taxon>
    </lineage>
</organism>
<dbReference type="RefSeq" id="WP_064803106.1">
    <property type="nucleotide sequence ID" value="NZ_CP016022.1"/>
</dbReference>
<keyword evidence="2" id="KW-1185">Reference proteome</keyword>
<proteinExistence type="predicted"/>
<gene>
    <name evidence="1" type="ORF">A9Y76_07275</name>
</gene>
<dbReference type="Proteomes" id="UP000078572">
    <property type="component" value="Chromosome 1"/>
</dbReference>
<dbReference type="EMBL" id="CP016022">
    <property type="protein sequence ID" value="ANJ72280.1"/>
    <property type="molecule type" value="Genomic_DNA"/>
</dbReference>
<reference evidence="2" key="1">
    <citation type="submission" date="2016-06" db="EMBL/GenBank/DDBJ databases">
        <authorList>
            <person name="Xu Y."/>
            <person name="Nagy A."/>
            <person name="Yan X."/>
            <person name="Kim S.W."/>
            <person name="Haley B."/>
            <person name="Liu N.T."/>
            <person name="Nou X."/>
        </authorList>
    </citation>
    <scope>NUCLEOTIDE SEQUENCE [LARGE SCALE GENOMIC DNA]</scope>
    <source>
        <strain evidence="2">ATCC 49129</strain>
    </source>
</reference>